<proteinExistence type="inferred from homology"/>
<keyword evidence="10" id="KW-1185">Reference proteome</keyword>
<evidence type="ECO:0000313" key="9">
    <source>
        <dbReference type="EMBL" id="GAA4631602.1"/>
    </source>
</evidence>
<dbReference type="InterPro" id="IPR003362">
    <property type="entry name" value="Bact_transf"/>
</dbReference>
<feature type="transmembrane region" description="Helical" evidence="7">
    <location>
        <begin position="26"/>
        <end position="46"/>
    </location>
</feature>
<dbReference type="Proteomes" id="UP001501442">
    <property type="component" value="Unassembled WGS sequence"/>
</dbReference>
<comment type="similarity">
    <text evidence="2">Belongs to the bacterial sugar transferase family.</text>
</comment>
<evidence type="ECO:0000256" key="5">
    <source>
        <dbReference type="ARBA" id="ARBA00022989"/>
    </source>
</evidence>
<keyword evidence="5 7" id="KW-1133">Transmembrane helix</keyword>
<keyword evidence="6 7" id="KW-0472">Membrane</keyword>
<protein>
    <recommendedName>
        <fullName evidence="8">Bacterial sugar transferase domain-containing protein</fullName>
    </recommendedName>
</protein>
<evidence type="ECO:0000259" key="8">
    <source>
        <dbReference type="Pfam" id="PF02397"/>
    </source>
</evidence>
<evidence type="ECO:0000313" key="10">
    <source>
        <dbReference type="Proteomes" id="UP001501442"/>
    </source>
</evidence>
<name>A0ABP8UJM0_9ACTN</name>
<evidence type="ECO:0000256" key="1">
    <source>
        <dbReference type="ARBA" id="ARBA00004141"/>
    </source>
</evidence>
<keyword evidence="3" id="KW-0808">Transferase</keyword>
<dbReference type="Gene3D" id="3.40.50.720">
    <property type="entry name" value="NAD(P)-binding Rossmann-like Domain"/>
    <property type="match status" value="1"/>
</dbReference>
<evidence type="ECO:0000256" key="2">
    <source>
        <dbReference type="ARBA" id="ARBA00006464"/>
    </source>
</evidence>
<dbReference type="PANTHER" id="PTHR30576">
    <property type="entry name" value="COLANIC BIOSYNTHESIS UDP-GLUCOSE LIPID CARRIER TRANSFERASE"/>
    <property type="match status" value="1"/>
</dbReference>
<feature type="transmembrane region" description="Helical" evidence="7">
    <location>
        <begin position="200"/>
        <end position="222"/>
    </location>
</feature>
<evidence type="ECO:0000256" key="3">
    <source>
        <dbReference type="ARBA" id="ARBA00022679"/>
    </source>
</evidence>
<sequence length="385" mass="42675">MLNVGLLLSAAVTNLFYVTKAEVARGYALVTLPLMIFLDVTGRYLLRRRLHRLRARGACMRRSVVVGHRSAVTELVRELRRTPFHGLNIVAACLPPGSGRDDLDGVPVLGGFDDVVRVIDVCRADTVAVLACPEIDAARLRRLAWQLEKGDTDLFVAPALMDVAGPRTTIRPIAGLPLLHVDHPELTGGRRLVKSLFDRLVAALALLVLAPALVVIAALLRFTGPALFVQRRIGRDGKVFRMLKFRTMVKDAEKLRPALVGRNDGDGVLFKIKEDPRVTRIGGWLRRYSLDELPQLINVLHGDMSLVGPRPPLPEEVSRYESDVYRRLAVKPGLTGLWQVSGRSDLPWDEAVRLDLRYVENWSLTLDMQILGKTLSAVIRGSGAY</sequence>
<gene>
    <name evidence="9" type="ORF">GCM10023196_061670</name>
</gene>
<evidence type="ECO:0000256" key="6">
    <source>
        <dbReference type="ARBA" id="ARBA00023136"/>
    </source>
</evidence>
<dbReference type="InterPro" id="IPR017475">
    <property type="entry name" value="EPS_sugar_tfrase"/>
</dbReference>
<dbReference type="Pfam" id="PF02397">
    <property type="entry name" value="Bac_transf"/>
    <property type="match status" value="1"/>
</dbReference>
<evidence type="ECO:0000256" key="4">
    <source>
        <dbReference type="ARBA" id="ARBA00022692"/>
    </source>
</evidence>
<dbReference type="EMBL" id="BAABHK010000009">
    <property type="protein sequence ID" value="GAA4631602.1"/>
    <property type="molecule type" value="Genomic_DNA"/>
</dbReference>
<accession>A0ABP8UJM0</accession>
<organism evidence="9 10">
    <name type="scientific">Actinoallomurus vinaceus</name>
    <dbReference type="NCBI Taxonomy" id="1080074"/>
    <lineage>
        <taxon>Bacteria</taxon>
        <taxon>Bacillati</taxon>
        <taxon>Actinomycetota</taxon>
        <taxon>Actinomycetes</taxon>
        <taxon>Streptosporangiales</taxon>
        <taxon>Thermomonosporaceae</taxon>
        <taxon>Actinoallomurus</taxon>
    </lineage>
</organism>
<comment type="caution">
    <text evidence="9">The sequence shown here is derived from an EMBL/GenBank/DDBJ whole genome shotgun (WGS) entry which is preliminary data.</text>
</comment>
<feature type="domain" description="Bacterial sugar transferase" evidence="8">
    <location>
        <begin position="194"/>
        <end position="379"/>
    </location>
</feature>
<keyword evidence="4 7" id="KW-0812">Transmembrane</keyword>
<evidence type="ECO:0000256" key="7">
    <source>
        <dbReference type="SAM" id="Phobius"/>
    </source>
</evidence>
<comment type="subcellular location">
    <subcellularLocation>
        <location evidence="1">Membrane</location>
        <topology evidence="1">Multi-pass membrane protein</topology>
    </subcellularLocation>
</comment>
<dbReference type="NCBIfam" id="TIGR03025">
    <property type="entry name" value="EPS_sugtrans"/>
    <property type="match status" value="1"/>
</dbReference>
<dbReference type="PANTHER" id="PTHR30576:SF10">
    <property type="entry name" value="SLL5057 PROTEIN"/>
    <property type="match status" value="1"/>
</dbReference>
<reference evidence="10" key="1">
    <citation type="journal article" date="2019" name="Int. J. Syst. Evol. Microbiol.">
        <title>The Global Catalogue of Microorganisms (GCM) 10K type strain sequencing project: providing services to taxonomists for standard genome sequencing and annotation.</title>
        <authorList>
            <consortium name="The Broad Institute Genomics Platform"/>
            <consortium name="The Broad Institute Genome Sequencing Center for Infectious Disease"/>
            <person name="Wu L."/>
            <person name="Ma J."/>
        </authorList>
    </citation>
    <scope>NUCLEOTIDE SEQUENCE [LARGE SCALE GENOMIC DNA]</scope>
    <source>
        <strain evidence="10">JCM 17939</strain>
    </source>
</reference>